<comment type="similarity">
    <text evidence="2">Belongs to the YkuD family.</text>
</comment>
<dbReference type="GO" id="GO:0071555">
    <property type="term" value="P:cell wall organization"/>
    <property type="evidence" value="ECO:0007669"/>
    <property type="project" value="UniProtKB-UniRule"/>
</dbReference>
<evidence type="ECO:0000256" key="7">
    <source>
        <dbReference type="PROSITE-ProRule" id="PRU01373"/>
    </source>
</evidence>
<keyword evidence="6 7" id="KW-0961">Cell wall biogenesis/degradation</keyword>
<evidence type="ECO:0000256" key="2">
    <source>
        <dbReference type="ARBA" id="ARBA00005992"/>
    </source>
</evidence>
<evidence type="ECO:0000313" key="9">
    <source>
        <dbReference type="EMBL" id="KYJ87567.1"/>
    </source>
</evidence>
<accession>A0A151CJA1</accession>
<dbReference type="InterPro" id="IPR005490">
    <property type="entry name" value="LD_TPept_cat_dom"/>
</dbReference>
<dbReference type="Pfam" id="PF03734">
    <property type="entry name" value="YkuD"/>
    <property type="match status" value="1"/>
</dbReference>
<dbReference type="Proteomes" id="UP000075359">
    <property type="component" value="Unassembled WGS sequence"/>
</dbReference>
<dbReference type="SUPFAM" id="SSF141523">
    <property type="entry name" value="L,D-transpeptidase catalytic domain-like"/>
    <property type="match status" value="1"/>
</dbReference>
<dbReference type="CDD" id="cd16913">
    <property type="entry name" value="YkuD_like"/>
    <property type="match status" value="1"/>
</dbReference>
<dbReference type="PANTHER" id="PTHR30582:SF2">
    <property type="entry name" value="L,D-TRANSPEPTIDASE YCIB-RELATED"/>
    <property type="match status" value="1"/>
</dbReference>
<dbReference type="AlphaFoldDB" id="A0A151CJA1"/>
<protein>
    <recommendedName>
        <fullName evidence="8">L,D-TPase catalytic domain-containing protein</fullName>
    </recommendedName>
</protein>
<dbReference type="GO" id="GO:0008360">
    <property type="term" value="P:regulation of cell shape"/>
    <property type="evidence" value="ECO:0007669"/>
    <property type="project" value="UniProtKB-UniRule"/>
</dbReference>
<gene>
    <name evidence="9" type="ORF">AS592_10720</name>
</gene>
<evidence type="ECO:0000256" key="3">
    <source>
        <dbReference type="ARBA" id="ARBA00022679"/>
    </source>
</evidence>
<dbReference type="InterPro" id="IPR038063">
    <property type="entry name" value="Transpep_catalytic_dom"/>
</dbReference>
<dbReference type="PROSITE" id="PS52029">
    <property type="entry name" value="LD_TPASE"/>
    <property type="match status" value="1"/>
</dbReference>
<evidence type="ECO:0000313" key="10">
    <source>
        <dbReference type="Proteomes" id="UP000075359"/>
    </source>
</evidence>
<evidence type="ECO:0000256" key="4">
    <source>
        <dbReference type="ARBA" id="ARBA00022960"/>
    </source>
</evidence>
<dbReference type="UniPathway" id="UPA00219"/>
<evidence type="ECO:0000259" key="8">
    <source>
        <dbReference type="PROSITE" id="PS52029"/>
    </source>
</evidence>
<keyword evidence="5 7" id="KW-0573">Peptidoglycan synthesis</keyword>
<organism evidence="9 10">
    <name type="scientific">Sulfurovum riftiae</name>
    <dbReference type="NCBI Taxonomy" id="1630136"/>
    <lineage>
        <taxon>Bacteria</taxon>
        <taxon>Pseudomonadati</taxon>
        <taxon>Campylobacterota</taxon>
        <taxon>Epsilonproteobacteria</taxon>
        <taxon>Campylobacterales</taxon>
        <taxon>Sulfurovaceae</taxon>
        <taxon>Sulfurovum</taxon>
    </lineage>
</organism>
<feature type="active site" description="Proton donor/acceptor" evidence="7">
    <location>
        <position position="98"/>
    </location>
</feature>
<dbReference type="RefSeq" id="WP_067328505.1">
    <property type="nucleotide sequence ID" value="NZ_LNKT01000001.1"/>
</dbReference>
<evidence type="ECO:0000256" key="6">
    <source>
        <dbReference type="ARBA" id="ARBA00023316"/>
    </source>
</evidence>
<proteinExistence type="inferred from homology"/>
<keyword evidence="10" id="KW-1185">Reference proteome</keyword>
<name>A0A151CJA1_9BACT</name>
<sequence>MFRVVTIVFILFAFSSDLFGYKEIVVDLSEQRAYAIEDGAIVFDGPISTGVRGRETPEGEYRILQKKRHHKSNLWPKPDGGAKMDYMLRLSNSGIAMHLGHVPKSGPASHGCIRLKNGFAQRMYEWARVGTYVYVEGDIEDWYVMKNSGKRGYYDEYFIVDAY</sequence>
<dbReference type="GO" id="GO:0016740">
    <property type="term" value="F:transferase activity"/>
    <property type="evidence" value="ECO:0007669"/>
    <property type="project" value="UniProtKB-KW"/>
</dbReference>
<feature type="active site" description="Nucleophile" evidence="7">
    <location>
        <position position="112"/>
    </location>
</feature>
<comment type="pathway">
    <text evidence="1 7">Cell wall biogenesis; peptidoglycan biosynthesis.</text>
</comment>
<keyword evidence="3" id="KW-0808">Transferase</keyword>
<dbReference type="STRING" id="1630136.AS592_10720"/>
<dbReference type="GO" id="GO:0018104">
    <property type="term" value="P:peptidoglycan-protein cross-linking"/>
    <property type="evidence" value="ECO:0007669"/>
    <property type="project" value="TreeGrafter"/>
</dbReference>
<evidence type="ECO:0000256" key="1">
    <source>
        <dbReference type="ARBA" id="ARBA00004752"/>
    </source>
</evidence>
<feature type="domain" description="L,D-TPase catalytic" evidence="8">
    <location>
        <begin position="22"/>
        <end position="136"/>
    </location>
</feature>
<dbReference type="EMBL" id="LNKT01000001">
    <property type="protein sequence ID" value="KYJ87567.1"/>
    <property type="molecule type" value="Genomic_DNA"/>
</dbReference>
<dbReference type="InterPro" id="IPR050979">
    <property type="entry name" value="LD-transpeptidase"/>
</dbReference>
<dbReference type="PANTHER" id="PTHR30582">
    <property type="entry name" value="L,D-TRANSPEPTIDASE"/>
    <property type="match status" value="1"/>
</dbReference>
<reference evidence="9 10" key="1">
    <citation type="submission" date="2015-11" db="EMBL/GenBank/DDBJ databases">
        <title>Draft genome of Sulfurovum riftiae 1812E, a member of the Epsilonproteobacteria isolated from the tube of the deep-sea hydrothermal vent tubewom Riftia pachyptila.</title>
        <authorList>
            <person name="Vetriani C."/>
            <person name="Giovannelli D."/>
        </authorList>
    </citation>
    <scope>NUCLEOTIDE SEQUENCE [LARGE SCALE GENOMIC DNA]</scope>
    <source>
        <strain evidence="9 10">1812E</strain>
    </source>
</reference>
<dbReference type="OrthoDB" id="463216at2"/>
<dbReference type="Gene3D" id="2.40.440.10">
    <property type="entry name" value="L,D-transpeptidase catalytic domain-like"/>
    <property type="match status" value="1"/>
</dbReference>
<dbReference type="GO" id="GO:0071972">
    <property type="term" value="F:peptidoglycan L,D-transpeptidase activity"/>
    <property type="evidence" value="ECO:0007669"/>
    <property type="project" value="TreeGrafter"/>
</dbReference>
<evidence type="ECO:0000256" key="5">
    <source>
        <dbReference type="ARBA" id="ARBA00022984"/>
    </source>
</evidence>
<dbReference type="GO" id="GO:0005576">
    <property type="term" value="C:extracellular region"/>
    <property type="evidence" value="ECO:0007669"/>
    <property type="project" value="TreeGrafter"/>
</dbReference>
<keyword evidence="4 7" id="KW-0133">Cell shape</keyword>
<comment type="caution">
    <text evidence="9">The sequence shown here is derived from an EMBL/GenBank/DDBJ whole genome shotgun (WGS) entry which is preliminary data.</text>
</comment>